<feature type="domain" description="CN hydrolase" evidence="2">
    <location>
        <begin position="441"/>
        <end position="679"/>
    </location>
</feature>
<proteinExistence type="predicted"/>
<dbReference type="PANTHER" id="PTHR43674">
    <property type="entry name" value="NITRILASE C965.09-RELATED"/>
    <property type="match status" value="1"/>
</dbReference>
<sequence>MDISSAFLQIKKPEYFSSTNHLECFEDLINNFNMSKGIKSRLKQFDNEFMIILERIVNGVKTNMDENLNPVKVKECHSYLIRELPFLLQQITKKKIEKISKKHSITIEEKTSIALNRWKWNEKKNFKFIECFESIKNTTKMAVSAICKIMKVEDLNEVTPLMLCEIVDTAYYVNIINDTDCSLNETCFHVTAAHRNVLSFNLSGNEVQVLQNKQANIFVINCERIESVYNEKFLAIESKCDENYTVMMKFMSEKAVEKFLRKKCLDQEYKVYTIDTTIGGMISQYNIRVNLQMYKDEKLKECLMSLACIIQFYLASKDLDLIHELFAILTNKYSEESSWDRVLRDVQCKTFTYGAAKINIRCDFNADNLMNGILISRNKNKVYAYMRTECNEQLKFLATNNNDTWSLKTYQRQTLNDILVLNGYSIDEMFVYNITCLHEDLLIAGISGFKIYEAAEREQNIKKAPKRKRCQVFDDNDNEVMKIEFTAAMTSEEIDKEYSQAADFIKKHVHIYGSGYEVLNYTAHIHNRNMQYWTNSLYGPFKLVSSCSNTGHPVFETQFGKIAINICYGRHHPQNWMMFGLNGAEIVFNPSAEIGGSLSDRMWFIEGRNAAVANSFFTVTINRVGTEIFPNEFTSADGTKAHKDMGPFYGSTYLATPEGCRSPGMSRDDDGILICEVDLNQCRQSRDLHTFRMCQRLPIYAEGLAKASKLDFKPQIIREN</sequence>
<protein>
    <recommendedName>
        <fullName evidence="2">CN hydrolase domain-containing protein</fullName>
    </recommendedName>
</protein>
<accession>A0A9N9RIY6</accession>
<dbReference type="InterPro" id="IPR050345">
    <property type="entry name" value="Aliph_Amidase/BUP"/>
</dbReference>
<dbReference type="SUPFAM" id="SSF56317">
    <property type="entry name" value="Carbon-nitrogen hydrolase"/>
    <property type="match status" value="1"/>
</dbReference>
<dbReference type="InterPro" id="IPR003010">
    <property type="entry name" value="C-N_Hydrolase"/>
</dbReference>
<evidence type="ECO:0000313" key="4">
    <source>
        <dbReference type="Proteomes" id="UP001153620"/>
    </source>
</evidence>
<evidence type="ECO:0000256" key="1">
    <source>
        <dbReference type="ARBA" id="ARBA00022801"/>
    </source>
</evidence>
<name>A0A9N9RIY6_9DIPT</name>
<organism evidence="3 4">
    <name type="scientific">Chironomus riparius</name>
    <dbReference type="NCBI Taxonomy" id="315576"/>
    <lineage>
        <taxon>Eukaryota</taxon>
        <taxon>Metazoa</taxon>
        <taxon>Ecdysozoa</taxon>
        <taxon>Arthropoda</taxon>
        <taxon>Hexapoda</taxon>
        <taxon>Insecta</taxon>
        <taxon>Pterygota</taxon>
        <taxon>Neoptera</taxon>
        <taxon>Endopterygota</taxon>
        <taxon>Diptera</taxon>
        <taxon>Nematocera</taxon>
        <taxon>Chironomoidea</taxon>
        <taxon>Chironomidae</taxon>
        <taxon>Chironominae</taxon>
        <taxon>Chironomus</taxon>
    </lineage>
</organism>
<dbReference type="Gene3D" id="3.60.110.10">
    <property type="entry name" value="Carbon-nitrogen hydrolase"/>
    <property type="match status" value="1"/>
</dbReference>
<dbReference type="GO" id="GO:0033396">
    <property type="term" value="P:beta-alanine biosynthetic process via 3-ureidopropionate"/>
    <property type="evidence" value="ECO:0007669"/>
    <property type="project" value="TreeGrafter"/>
</dbReference>
<gene>
    <name evidence="3" type="ORF">CHIRRI_LOCUS291</name>
</gene>
<keyword evidence="4" id="KW-1185">Reference proteome</keyword>
<dbReference type="PANTHER" id="PTHR43674:SF2">
    <property type="entry name" value="BETA-UREIDOPROPIONASE"/>
    <property type="match status" value="1"/>
</dbReference>
<evidence type="ECO:0000313" key="3">
    <source>
        <dbReference type="EMBL" id="CAG9797292.1"/>
    </source>
</evidence>
<dbReference type="OrthoDB" id="412018at2759"/>
<dbReference type="AlphaFoldDB" id="A0A9N9RIY6"/>
<dbReference type="EMBL" id="OU895877">
    <property type="protein sequence ID" value="CAG9797292.1"/>
    <property type="molecule type" value="Genomic_DNA"/>
</dbReference>
<dbReference type="InterPro" id="IPR036526">
    <property type="entry name" value="C-N_Hydrolase_sf"/>
</dbReference>
<evidence type="ECO:0000259" key="2">
    <source>
        <dbReference type="PROSITE" id="PS50263"/>
    </source>
</evidence>
<reference evidence="3" key="1">
    <citation type="submission" date="2022-01" db="EMBL/GenBank/DDBJ databases">
        <authorList>
            <person name="King R."/>
        </authorList>
    </citation>
    <scope>NUCLEOTIDE SEQUENCE</scope>
</reference>
<dbReference type="PROSITE" id="PS50263">
    <property type="entry name" value="CN_HYDROLASE"/>
    <property type="match status" value="1"/>
</dbReference>
<keyword evidence="1" id="KW-0378">Hydrolase</keyword>
<reference evidence="3" key="2">
    <citation type="submission" date="2022-10" db="EMBL/GenBank/DDBJ databases">
        <authorList>
            <consortium name="ENA_rothamsted_submissions"/>
            <consortium name="culmorum"/>
            <person name="King R."/>
        </authorList>
    </citation>
    <scope>NUCLEOTIDE SEQUENCE</scope>
</reference>
<dbReference type="Pfam" id="PF00795">
    <property type="entry name" value="CN_hydrolase"/>
    <property type="match status" value="1"/>
</dbReference>
<dbReference type="GO" id="GO:0003837">
    <property type="term" value="F:beta-ureidopropionase activity"/>
    <property type="evidence" value="ECO:0007669"/>
    <property type="project" value="TreeGrafter"/>
</dbReference>
<dbReference type="Proteomes" id="UP001153620">
    <property type="component" value="Chromosome 1"/>
</dbReference>